<accession>A0A7H9HXK4</accession>
<dbReference type="Gene3D" id="3.40.50.300">
    <property type="entry name" value="P-loop containing nucleotide triphosphate hydrolases"/>
    <property type="match status" value="1"/>
</dbReference>
<protein>
    <recommendedName>
        <fullName evidence="9">Checkpoint protein RAD24-like helical bundle domain-containing protein</fullName>
    </recommendedName>
</protein>
<dbReference type="Pfam" id="PF25812">
    <property type="entry name" value="RAD24_helical"/>
    <property type="match status" value="1"/>
</dbReference>
<evidence type="ECO:0000313" key="10">
    <source>
        <dbReference type="EMBL" id="QLQ82043.1"/>
    </source>
</evidence>
<dbReference type="InterPro" id="IPR057927">
    <property type="entry name" value="RAD24-like_helical"/>
</dbReference>
<feature type="region of interest" description="Disordered" evidence="8">
    <location>
        <begin position="1"/>
        <end position="47"/>
    </location>
</feature>
<dbReference type="PANTHER" id="PTHR12172">
    <property type="entry name" value="CELL CYCLE CHECKPOINT PROTEIN RAD17"/>
    <property type="match status" value="1"/>
</dbReference>
<evidence type="ECO:0000259" key="9">
    <source>
        <dbReference type="Pfam" id="PF25812"/>
    </source>
</evidence>
<dbReference type="GO" id="GO:0000077">
    <property type="term" value="P:DNA damage checkpoint signaling"/>
    <property type="evidence" value="ECO:0007669"/>
    <property type="project" value="TreeGrafter"/>
</dbReference>
<keyword evidence="11" id="KW-1185">Reference proteome</keyword>
<name>A0A7H9HXK4_9SACH</name>
<dbReference type="GO" id="GO:0006281">
    <property type="term" value="P:DNA repair"/>
    <property type="evidence" value="ECO:0007669"/>
    <property type="project" value="InterPro"/>
</dbReference>
<evidence type="ECO:0000256" key="7">
    <source>
        <dbReference type="ARBA" id="ARBA00023306"/>
    </source>
</evidence>
<keyword evidence="4" id="KW-0227">DNA damage</keyword>
<evidence type="ECO:0000256" key="6">
    <source>
        <dbReference type="ARBA" id="ARBA00023242"/>
    </source>
</evidence>
<dbReference type="GO" id="GO:0033314">
    <property type="term" value="P:mitotic DNA replication checkpoint signaling"/>
    <property type="evidence" value="ECO:0007669"/>
    <property type="project" value="TreeGrafter"/>
</dbReference>
<dbReference type="GO" id="GO:0005634">
    <property type="term" value="C:nucleus"/>
    <property type="evidence" value="ECO:0007669"/>
    <property type="project" value="UniProtKB-SubCell"/>
</dbReference>
<dbReference type="Proteomes" id="UP000510647">
    <property type="component" value="Chromosome 7"/>
</dbReference>
<evidence type="ECO:0000256" key="4">
    <source>
        <dbReference type="ARBA" id="ARBA00022763"/>
    </source>
</evidence>
<dbReference type="GO" id="GO:0003682">
    <property type="term" value="F:chromatin binding"/>
    <property type="evidence" value="ECO:0007669"/>
    <property type="project" value="TreeGrafter"/>
</dbReference>
<dbReference type="GO" id="GO:0005524">
    <property type="term" value="F:ATP binding"/>
    <property type="evidence" value="ECO:0007669"/>
    <property type="project" value="UniProtKB-KW"/>
</dbReference>
<dbReference type="EMBL" id="CP059273">
    <property type="protein sequence ID" value="QLQ82043.1"/>
    <property type="molecule type" value="Genomic_DNA"/>
</dbReference>
<dbReference type="InterPro" id="IPR027417">
    <property type="entry name" value="P-loop_NTPase"/>
</dbReference>
<evidence type="ECO:0000313" key="11">
    <source>
        <dbReference type="Proteomes" id="UP000510647"/>
    </source>
</evidence>
<proteinExistence type="inferred from homology"/>
<dbReference type="OrthoDB" id="10265971at2759"/>
<evidence type="ECO:0000256" key="5">
    <source>
        <dbReference type="ARBA" id="ARBA00022840"/>
    </source>
</evidence>
<dbReference type="SUPFAM" id="SSF52540">
    <property type="entry name" value="P-loop containing nucleoside triphosphate hydrolases"/>
    <property type="match status" value="1"/>
</dbReference>
<comment type="similarity">
    <text evidence="2">Belongs to the rad17/RAD24 family.</text>
</comment>
<evidence type="ECO:0000256" key="2">
    <source>
        <dbReference type="ARBA" id="ARBA00006168"/>
    </source>
</evidence>
<evidence type="ECO:0000256" key="1">
    <source>
        <dbReference type="ARBA" id="ARBA00004123"/>
    </source>
</evidence>
<gene>
    <name evidence="10" type="ORF">HG537_0G02970</name>
</gene>
<evidence type="ECO:0000256" key="3">
    <source>
        <dbReference type="ARBA" id="ARBA00022741"/>
    </source>
</evidence>
<dbReference type="PANTHER" id="PTHR12172:SF0">
    <property type="entry name" value="CELL CYCLE CHECKPOINT PROTEIN RAD17"/>
    <property type="match status" value="1"/>
</dbReference>
<feature type="region of interest" description="Disordered" evidence="8">
    <location>
        <begin position="586"/>
        <end position="648"/>
    </location>
</feature>
<dbReference type="Pfam" id="PF03215">
    <property type="entry name" value="Rad17"/>
    <property type="match status" value="1"/>
</dbReference>
<feature type="domain" description="Checkpoint protein RAD24-like helical bundle" evidence="9">
    <location>
        <begin position="328"/>
        <end position="446"/>
    </location>
</feature>
<keyword evidence="5" id="KW-0067">ATP-binding</keyword>
<sequence>MDLRKRNVPDLKRSLSSLSSQITNWSGSKSWSPSRKKSKKLSSSDIRDLRSQNLSNELTASGFNTIPWYEKYSPRNVSEVSIHKRKAREVYDEVEAMLQGRSEKRILLLTGPSGCGKSTVVDMLAKELVPKYRAPRGKGGDIIRYENDMAPIGASYVGSFGQFLSEAKYRIGSNLSLVVVEDIPNVFHAETRIAFRRQLLEWLYMPQRSLPPLIICLTECELENESGSFAAYGVDYSWTAESILGKEVLSHVCLKRIKFNPVNATLMRKTLLNICNDNKADLMLREKWDDKDRVVEELVQSTGDLRSGIAMLQFWATSTGHVATFTRESFTSYFHAIGKILHGSRDVADDNKMINELLLHSMGHLSHDNFSLGLLENYSSFNKGKFSILEACKLTDCLSESNAMDMIPESLEFCLRKIRHTLGEMGQGSHTHGKAKFPREWKIKQAQNEFLIKCEDYVNVSIYKYGEPRLLRNIALQFGFYDPQIKSTRFYKEKALKHYRANLSSDDAFEITKQRIQSLEVDPTLDVIARIGGDINLIDGHDTELCEDDHQSSAKESLDRLRRTRDAKLQKLREFYGIDAGLKAGTETDDEQFEDDPIVDSDRDMETVGNNTLDDNDSIYEKLSQKPRNLNLEKPVSESLSDSDLEDL</sequence>
<dbReference type="InterPro" id="IPR004582">
    <property type="entry name" value="Checkpoint_prot_Rad17_Rad24"/>
</dbReference>
<dbReference type="GO" id="GO:0003689">
    <property type="term" value="F:DNA clamp loader activity"/>
    <property type="evidence" value="ECO:0007669"/>
    <property type="project" value="TreeGrafter"/>
</dbReference>
<feature type="compositionally biased region" description="Polar residues" evidence="8">
    <location>
        <begin position="14"/>
        <end position="25"/>
    </location>
</feature>
<feature type="compositionally biased region" description="Acidic residues" evidence="8">
    <location>
        <begin position="587"/>
        <end position="599"/>
    </location>
</feature>
<reference evidence="10 11" key="1">
    <citation type="submission" date="2020-06" db="EMBL/GenBank/DDBJ databases">
        <title>The yeast mating-type switching endonuclease HO is a domesticated member of an unorthodox homing genetic element family.</title>
        <authorList>
            <person name="Coughlan A.Y."/>
            <person name="Lombardi L."/>
            <person name="Braun-Galleani S."/>
            <person name="Martos A.R."/>
            <person name="Galeote V."/>
            <person name="Bigey F."/>
            <person name="Dequin S."/>
            <person name="Byrne K.P."/>
            <person name="Wolfe K.H."/>
        </authorList>
    </citation>
    <scope>NUCLEOTIDE SEQUENCE [LARGE SCALE GENOMIC DNA]</scope>
    <source>
        <strain evidence="10 11">CBS2947</strain>
    </source>
</reference>
<organism evidence="10 11">
    <name type="scientific">Torulaspora globosa</name>
    <dbReference type="NCBI Taxonomy" id="48254"/>
    <lineage>
        <taxon>Eukaryota</taxon>
        <taxon>Fungi</taxon>
        <taxon>Dikarya</taxon>
        <taxon>Ascomycota</taxon>
        <taxon>Saccharomycotina</taxon>
        <taxon>Saccharomycetes</taxon>
        <taxon>Saccharomycetales</taxon>
        <taxon>Saccharomycetaceae</taxon>
        <taxon>Torulaspora</taxon>
    </lineage>
</organism>
<keyword evidence="7" id="KW-0131">Cell cycle</keyword>
<evidence type="ECO:0000256" key="8">
    <source>
        <dbReference type="SAM" id="MobiDB-lite"/>
    </source>
</evidence>
<feature type="compositionally biased region" description="Basic and acidic residues" evidence="8">
    <location>
        <begin position="1"/>
        <end position="13"/>
    </location>
</feature>
<dbReference type="Gene3D" id="1.10.8.60">
    <property type="match status" value="1"/>
</dbReference>
<dbReference type="AlphaFoldDB" id="A0A7H9HXK4"/>
<keyword evidence="6" id="KW-0539">Nucleus</keyword>
<keyword evidence="3" id="KW-0547">Nucleotide-binding</keyword>
<comment type="subcellular location">
    <subcellularLocation>
        <location evidence="1">Nucleus</location>
    </subcellularLocation>
</comment>